<organism evidence="1 2">
    <name type="scientific">Streptomyces zhihengii</name>
    <dbReference type="NCBI Taxonomy" id="1818004"/>
    <lineage>
        <taxon>Bacteria</taxon>
        <taxon>Bacillati</taxon>
        <taxon>Actinomycetota</taxon>
        <taxon>Actinomycetes</taxon>
        <taxon>Kitasatosporales</taxon>
        <taxon>Streptomycetaceae</taxon>
        <taxon>Streptomyces</taxon>
    </lineage>
</organism>
<protein>
    <recommendedName>
        <fullName evidence="3">ClpX-type ZB domain-containing protein</fullName>
    </recommendedName>
</protein>
<evidence type="ECO:0008006" key="3">
    <source>
        <dbReference type="Google" id="ProtNLM"/>
    </source>
</evidence>
<dbReference type="Proteomes" id="UP000664109">
    <property type="component" value="Unassembled WGS sequence"/>
</dbReference>
<evidence type="ECO:0000313" key="1">
    <source>
        <dbReference type="EMBL" id="MBM9622239.1"/>
    </source>
</evidence>
<comment type="caution">
    <text evidence="1">The sequence shown here is derived from an EMBL/GenBank/DDBJ whole genome shotgun (WGS) entry which is preliminary data.</text>
</comment>
<proteinExistence type="predicted"/>
<sequence length="89" mass="9162">MSTMRRPLVVTAQWERAVAAAGGHCACPGRCGARHSGARNSEPCQGSGRLYVTADGRALCVACFDAVTRTARKLGAASVPAEAGALFDL</sequence>
<keyword evidence="2" id="KW-1185">Reference proteome</keyword>
<dbReference type="RefSeq" id="WP_205376001.1">
    <property type="nucleotide sequence ID" value="NZ_JAFEJA010000001.1"/>
</dbReference>
<dbReference type="EMBL" id="JAFEJA010000001">
    <property type="protein sequence ID" value="MBM9622239.1"/>
    <property type="molecule type" value="Genomic_DNA"/>
</dbReference>
<gene>
    <name evidence="1" type="ORF">JE024_26575</name>
</gene>
<reference evidence="1 2" key="1">
    <citation type="journal article" date="2016" name="Arch. Microbiol.">
        <title>Streptomyces zhihengii sp. nov., isolated from rhizospheric soil of Psammosilene tunicoides.</title>
        <authorList>
            <person name="Huang M.J."/>
            <person name="Fei J.J."/>
            <person name="Salam N."/>
            <person name="Kim C.J."/>
            <person name="Hozzein W.N."/>
            <person name="Xiao M."/>
            <person name="Huang H.Q."/>
            <person name="Li W.J."/>
        </authorList>
    </citation>
    <scope>NUCLEOTIDE SEQUENCE [LARGE SCALE GENOMIC DNA]</scope>
    <source>
        <strain evidence="1 2">YIM T102</strain>
    </source>
</reference>
<accession>A0ABS2UXM2</accession>
<name>A0ABS2UXM2_9ACTN</name>
<evidence type="ECO:0000313" key="2">
    <source>
        <dbReference type="Proteomes" id="UP000664109"/>
    </source>
</evidence>